<dbReference type="EMBL" id="SAXT01000005">
    <property type="protein sequence ID" value="TXJ11533.1"/>
    <property type="molecule type" value="Genomic_DNA"/>
</dbReference>
<evidence type="ECO:0000313" key="1">
    <source>
        <dbReference type="EMBL" id="TXJ11533.1"/>
    </source>
</evidence>
<organism evidence="1 2">
    <name type="scientific">Brachyspira aalborgi</name>
    <dbReference type="NCBI Taxonomy" id="29522"/>
    <lineage>
        <taxon>Bacteria</taxon>
        <taxon>Pseudomonadati</taxon>
        <taxon>Spirochaetota</taxon>
        <taxon>Spirochaetia</taxon>
        <taxon>Brachyspirales</taxon>
        <taxon>Brachyspiraceae</taxon>
        <taxon>Brachyspira</taxon>
    </lineage>
</organism>
<sequence>MNNKKIILIILSVLVFAFISCKSNEEPTKFKPSQLGGTWQSQVDANTSFVLNADTGTITVNSSAAIQIDGWAANKDTEYSEFKVVVVVPNYLQGQNSTLNLTFKSTTECDVSIEGVDGVEPFKKQ</sequence>
<proteinExistence type="predicted"/>
<dbReference type="Proteomes" id="UP000325116">
    <property type="component" value="Unassembled WGS sequence"/>
</dbReference>
<gene>
    <name evidence="1" type="ORF">EPJ80_07350</name>
</gene>
<reference evidence="1 2" key="1">
    <citation type="journal article" date="1992" name="Lakartidningen">
        <title>[Penicillin V and not amoxicillin is the first choice preparation in acute otitis].</title>
        <authorList>
            <person name="Kamme C."/>
            <person name="Lundgren K."/>
            <person name="Prellner K."/>
        </authorList>
    </citation>
    <scope>NUCLEOTIDE SEQUENCE [LARGE SCALE GENOMIC DNA]</scope>
    <source>
        <strain evidence="1 2">W1</strain>
    </source>
</reference>
<protein>
    <recommendedName>
        <fullName evidence="3">Lipocalin-like domain-containing protein</fullName>
    </recommendedName>
</protein>
<dbReference type="PROSITE" id="PS51257">
    <property type="entry name" value="PROKAR_LIPOPROTEIN"/>
    <property type="match status" value="1"/>
</dbReference>
<accession>A0A5C8CFQ7</accession>
<dbReference type="AlphaFoldDB" id="A0A5C8CFQ7"/>
<comment type="caution">
    <text evidence="1">The sequence shown here is derived from an EMBL/GenBank/DDBJ whole genome shotgun (WGS) entry which is preliminary data.</text>
</comment>
<evidence type="ECO:0000313" key="2">
    <source>
        <dbReference type="Proteomes" id="UP000325116"/>
    </source>
</evidence>
<evidence type="ECO:0008006" key="3">
    <source>
        <dbReference type="Google" id="ProtNLM"/>
    </source>
</evidence>
<name>A0A5C8CFQ7_9SPIR</name>
<dbReference type="RefSeq" id="WP_147758486.1">
    <property type="nucleotide sequence ID" value="NZ_SAXT01000005.1"/>
</dbReference>